<protein>
    <submittedName>
        <fullName evidence="2">Nuclear transport factor 2 family protein</fullName>
    </submittedName>
</protein>
<proteinExistence type="predicted"/>
<keyword evidence="3" id="KW-1185">Reference proteome</keyword>
<feature type="domain" description="SnoaL-like" evidence="1">
    <location>
        <begin position="11"/>
        <end position="134"/>
    </location>
</feature>
<reference evidence="2" key="1">
    <citation type="submission" date="2022-10" db="EMBL/GenBank/DDBJ databases">
        <title>The complete genomes of actinobacterial strains from the NBC collection.</title>
        <authorList>
            <person name="Joergensen T.S."/>
            <person name="Alvarez Arevalo M."/>
            <person name="Sterndorff E.B."/>
            <person name="Faurdal D."/>
            <person name="Vuksanovic O."/>
            <person name="Mourched A.-S."/>
            <person name="Charusanti P."/>
            <person name="Shaw S."/>
            <person name="Blin K."/>
            <person name="Weber T."/>
        </authorList>
    </citation>
    <scope>NUCLEOTIDE SEQUENCE</scope>
    <source>
        <strain evidence="2">NBC_01482</strain>
    </source>
</reference>
<sequence>MTAGIAQRLARLEARSEIGQLPMRYALAVDQRDLDAWVALFVPDVQMGRHGRGREALRQYIEPQVRTFRRSVHLICGHRIDLGPDIGDTGPETAAGQVYCRAEHEVGDQWIVMAIRYDDIYRRVDGAWLFERRRERHWYAADVTQRPQQVNFEGWQAGPPALPESDAAWTAFWADSGTTA</sequence>
<dbReference type="Proteomes" id="UP001432062">
    <property type="component" value="Chromosome"/>
</dbReference>
<gene>
    <name evidence="2" type="ORF">OG563_42430</name>
</gene>
<dbReference type="RefSeq" id="WP_329409147.1">
    <property type="nucleotide sequence ID" value="NZ_CP109441.1"/>
</dbReference>
<dbReference type="Pfam" id="PF13577">
    <property type="entry name" value="SnoaL_4"/>
    <property type="match status" value="1"/>
</dbReference>
<dbReference type="Gene3D" id="3.10.450.50">
    <property type="match status" value="1"/>
</dbReference>
<accession>A0ABZ1YUW2</accession>
<evidence type="ECO:0000313" key="2">
    <source>
        <dbReference type="EMBL" id="WUV45681.1"/>
    </source>
</evidence>
<dbReference type="InterPro" id="IPR032710">
    <property type="entry name" value="NTF2-like_dom_sf"/>
</dbReference>
<organism evidence="2 3">
    <name type="scientific">Nocardia vinacea</name>
    <dbReference type="NCBI Taxonomy" id="96468"/>
    <lineage>
        <taxon>Bacteria</taxon>
        <taxon>Bacillati</taxon>
        <taxon>Actinomycetota</taxon>
        <taxon>Actinomycetes</taxon>
        <taxon>Mycobacteriales</taxon>
        <taxon>Nocardiaceae</taxon>
        <taxon>Nocardia</taxon>
    </lineage>
</organism>
<evidence type="ECO:0000313" key="3">
    <source>
        <dbReference type="Proteomes" id="UP001432062"/>
    </source>
</evidence>
<dbReference type="SUPFAM" id="SSF54427">
    <property type="entry name" value="NTF2-like"/>
    <property type="match status" value="1"/>
</dbReference>
<dbReference type="EMBL" id="CP109441">
    <property type="protein sequence ID" value="WUV45681.1"/>
    <property type="molecule type" value="Genomic_DNA"/>
</dbReference>
<evidence type="ECO:0000259" key="1">
    <source>
        <dbReference type="Pfam" id="PF13577"/>
    </source>
</evidence>
<dbReference type="InterPro" id="IPR037401">
    <property type="entry name" value="SnoaL-like"/>
</dbReference>
<dbReference type="CDD" id="cd00531">
    <property type="entry name" value="NTF2_like"/>
    <property type="match status" value="1"/>
</dbReference>
<name>A0ABZ1YUW2_9NOCA</name>